<dbReference type="AlphaFoldDB" id="A0A081RNC3"/>
<accession>A0A081RNC3</accession>
<dbReference type="InterPro" id="IPR036390">
    <property type="entry name" value="WH_DNA-bd_sf"/>
</dbReference>
<evidence type="ECO:0000313" key="1">
    <source>
        <dbReference type="EMBL" id="KEQ56696.1"/>
    </source>
</evidence>
<evidence type="ECO:0000313" key="2">
    <source>
        <dbReference type="Proteomes" id="UP000028059"/>
    </source>
</evidence>
<reference evidence="1 2" key="1">
    <citation type="submission" date="2014-06" db="EMBL/GenBank/DDBJ databases">
        <authorList>
            <person name="Ngugi D.K."/>
            <person name="Blom J."/>
            <person name="Alam I."/>
            <person name="Rashid M."/>
            <person name="Ba Alawi W."/>
            <person name="Zhang G."/>
            <person name="Hikmawan T."/>
            <person name="Guan Y."/>
            <person name="Antunes A."/>
            <person name="Siam R."/>
            <person name="ElDorry H."/>
            <person name="Bajic V."/>
            <person name="Stingl U."/>
        </authorList>
    </citation>
    <scope>NUCLEOTIDE SEQUENCE [LARGE SCALE GENOMIC DNA]</scope>
    <source>
        <strain evidence="1">SCGC AAA799-N04</strain>
    </source>
</reference>
<keyword evidence="2" id="KW-1185">Reference proteome</keyword>
<sequence>MENLYNFEKIEKTSLKILEKISEKTDVQNFSNMNKEFNLNRTTLYKHIPDLKDCFLIEHVENEKYITYKQQRYRVTKFGHFININNLVNQRETDSLDSQLELFSNIIPLLSNYWKSFNSFYFLRNKCLYLAIKHIDIKIIKNFEDKNEILQITMSFVSDYILNTISLNKYTIFSESNIKKIEKEIFDAILYLFFYNIFKITEFLLGELKIIKHFNDSKIIKHLEKIENTYDYVLIPNNKKQKIEIKIKNYIKEIEKIQKIINLKIKNDDELKNNILKPVIQEINNKSKKIPKSLKNALQ</sequence>
<protein>
    <submittedName>
        <fullName evidence="1">Uncharacterized protein</fullName>
    </submittedName>
</protein>
<proteinExistence type="predicted"/>
<dbReference type="Proteomes" id="UP000028059">
    <property type="component" value="Unassembled WGS sequence"/>
</dbReference>
<organism evidence="1 2">
    <name type="scientific">Marine Group I thaumarchaeote SCGC AAA799-N04</name>
    <dbReference type="NCBI Taxonomy" id="1502293"/>
    <lineage>
        <taxon>Archaea</taxon>
        <taxon>Nitrososphaerota</taxon>
        <taxon>Marine Group I</taxon>
    </lineage>
</organism>
<dbReference type="SUPFAM" id="SSF46785">
    <property type="entry name" value="Winged helix' DNA-binding domain"/>
    <property type="match status" value="1"/>
</dbReference>
<gene>
    <name evidence="1" type="ORF">AAA799N04_00830</name>
</gene>
<name>A0A081RNC3_9ARCH</name>
<dbReference type="EMBL" id="JOKN01000011">
    <property type="protein sequence ID" value="KEQ56696.1"/>
    <property type="molecule type" value="Genomic_DNA"/>
</dbReference>
<comment type="caution">
    <text evidence="1">The sequence shown here is derived from an EMBL/GenBank/DDBJ whole genome shotgun (WGS) entry which is preliminary data.</text>
</comment>